<evidence type="ECO:0000256" key="2">
    <source>
        <dbReference type="SAM" id="Phobius"/>
    </source>
</evidence>
<dbReference type="Pfam" id="PF00561">
    <property type="entry name" value="Abhydrolase_1"/>
    <property type="match status" value="1"/>
</dbReference>
<dbReference type="InterPro" id="IPR000073">
    <property type="entry name" value="AB_hydrolase_1"/>
</dbReference>
<dbReference type="RefSeq" id="WP_286055295.1">
    <property type="nucleotide sequence ID" value="NZ_JASVWF010000005.1"/>
</dbReference>
<protein>
    <submittedName>
        <fullName evidence="4">Alpha/beta hydrolase</fullName>
    </submittedName>
</protein>
<dbReference type="Proteomes" id="UP001231924">
    <property type="component" value="Unassembled WGS sequence"/>
</dbReference>
<evidence type="ECO:0000259" key="3">
    <source>
        <dbReference type="Pfam" id="PF00561"/>
    </source>
</evidence>
<feature type="compositionally biased region" description="Polar residues" evidence="1">
    <location>
        <begin position="265"/>
        <end position="282"/>
    </location>
</feature>
<evidence type="ECO:0000313" key="5">
    <source>
        <dbReference type="Proteomes" id="UP001231924"/>
    </source>
</evidence>
<gene>
    <name evidence="4" type="ORF">QRT03_22510</name>
</gene>
<reference evidence="4 5" key="1">
    <citation type="submission" date="2023-06" db="EMBL/GenBank/DDBJ databases">
        <title>Actinomycetospora Odt1-22.</title>
        <authorList>
            <person name="Supong K."/>
        </authorList>
    </citation>
    <scope>NUCLEOTIDE SEQUENCE [LARGE SCALE GENOMIC DNA]</scope>
    <source>
        <strain evidence="4 5">Odt1-22</strain>
    </source>
</reference>
<dbReference type="PRINTS" id="PR00111">
    <property type="entry name" value="ABHYDROLASE"/>
</dbReference>
<dbReference type="Gene3D" id="3.40.50.1820">
    <property type="entry name" value="alpha/beta hydrolase"/>
    <property type="match status" value="1"/>
</dbReference>
<dbReference type="PANTHER" id="PTHR43798:SF33">
    <property type="entry name" value="HYDROLASE, PUTATIVE (AFU_ORTHOLOGUE AFUA_2G14860)-RELATED"/>
    <property type="match status" value="1"/>
</dbReference>
<keyword evidence="2" id="KW-1133">Transmembrane helix</keyword>
<dbReference type="SUPFAM" id="SSF53474">
    <property type="entry name" value="alpha/beta-Hydrolases"/>
    <property type="match status" value="1"/>
</dbReference>
<dbReference type="GO" id="GO:0016787">
    <property type="term" value="F:hydrolase activity"/>
    <property type="evidence" value="ECO:0007669"/>
    <property type="project" value="UniProtKB-KW"/>
</dbReference>
<keyword evidence="4" id="KW-0378">Hydrolase</keyword>
<comment type="caution">
    <text evidence="4">The sequence shown here is derived from an EMBL/GenBank/DDBJ whole genome shotgun (WGS) entry which is preliminary data.</text>
</comment>
<feature type="region of interest" description="Disordered" evidence="1">
    <location>
        <begin position="259"/>
        <end position="282"/>
    </location>
</feature>
<sequence length="282" mass="31693">MPSIAIADSEYRYDDDGPRDAPAIIFIHGWTADRHRWDVPYSKLQQDYRVIRFDLRGHGANVGVPGPYQIERFAADSVFLMQELGVRKAVLVGHSMGGMTALTIALDFPELVDGLVIIGSVGKMLFSLRRRVLAIVALMLPHSVFLRINVYRAFQRDTPRTEVARYARIALWLPATMVRSAYRSMLKFDVLERLGEIICPVLIVHGRNDIQFPVGQAVELAARIPSSLLKIVFSGHEVPIEQPLEMTRAIEEYLPRLQSKKSHPGDTTQSHARSAQLTALPE</sequence>
<dbReference type="PANTHER" id="PTHR43798">
    <property type="entry name" value="MONOACYLGLYCEROL LIPASE"/>
    <property type="match status" value="1"/>
</dbReference>
<feature type="transmembrane region" description="Helical" evidence="2">
    <location>
        <begin position="132"/>
        <end position="151"/>
    </location>
</feature>
<organism evidence="4 5">
    <name type="scientific">Actinomycetospora termitidis</name>
    <dbReference type="NCBI Taxonomy" id="3053470"/>
    <lineage>
        <taxon>Bacteria</taxon>
        <taxon>Bacillati</taxon>
        <taxon>Actinomycetota</taxon>
        <taxon>Actinomycetes</taxon>
        <taxon>Pseudonocardiales</taxon>
        <taxon>Pseudonocardiaceae</taxon>
        <taxon>Actinomycetospora</taxon>
    </lineage>
</organism>
<evidence type="ECO:0000256" key="1">
    <source>
        <dbReference type="SAM" id="MobiDB-lite"/>
    </source>
</evidence>
<accession>A0ABT7MF00</accession>
<proteinExistence type="predicted"/>
<feature type="domain" description="AB hydrolase-1" evidence="3">
    <location>
        <begin position="22"/>
        <end position="242"/>
    </location>
</feature>
<name>A0ABT7MF00_9PSEU</name>
<dbReference type="InterPro" id="IPR050266">
    <property type="entry name" value="AB_hydrolase_sf"/>
</dbReference>
<keyword evidence="2" id="KW-0472">Membrane</keyword>
<keyword evidence="5" id="KW-1185">Reference proteome</keyword>
<dbReference type="InterPro" id="IPR029058">
    <property type="entry name" value="AB_hydrolase_fold"/>
</dbReference>
<keyword evidence="2" id="KW-0812">Transmembrane</keyword>
<evidence type="ECO:0000313" key="4">
    <source>
        <dbReference type="EMBL" id="MDL5158759.1"/>
    </source>
</evidence>
<dbReference type="EMBL" id="JASVWF010000005">
    <property type="protein sequence ID" value="MDL5158759.1"/>
    <property type="molecule type" value="Genomic_DNA"/>
</dbReference>